<comment type="caution">
    <text evidence="2">The sequence shown here is derived from an EMBL/GenBank/DDBJ whole genome shotgun (WGS) entry which is preliminary data.</text>
</comment>
<protein>
    <submittedName>
        <fullName evidence="2">Holin-like toxin</fullName>
    </submittedName>
</protein>
<organism evidence="2 3">
    <name type="scientific">Leuconostoc gelidum subsp. gelidum</name>
    <dbReference type="NCBI Taxonomy" id="1607839"/>
    <lineage>
        <taxon>Bacteria</taxon>
        <taxon>Bacillati</taxon>
        <taxon>Bacillota</taxon>
        <taxon>Bacilli</taxon>
        <taxon>Lactobacillales</taxon>
        <taxon>Lactobacillaceae</taxon>
        <taxon>Leuconostoc</taxon>
        <taxon>Leuconostoc gelidum group</taxon>
    </lineage>
</organism>
<evidence type="ECO:0000256" key="1">
    <source>
        <dbReference type="SAM" id="Phobius"/>
    </source>
</evidence>
<keyword evidence="3" id="KW-1185">Reference proteome</keyword>
<keyword evidence="1" id="KW-1133">Transmembrane helix</keyword>
<dbReference type="Pfam" id="PF16935">
    <property type="entry name" value="Hol_Tox"/>
    <property type="match status" value="1"/>
</dbReference>
<dbReference type="EMBL" id="JAHBFX010000009">
    <property type="protein sequence ID" value="MBZ6000181.1"/>
    <property type="molecule type" value="Genomic_DNA"/>
</dbReference>
<keyword evidence="1" id="KW-0812">Transmembrane</keyword>
<keyword evidence="1" id="KW-0472">Membrane</keyword>
<sequence>MSVSDALQLMISFGMFILTLITLVVVLIKNNAKK</sequence>
<accession>A0ABS7V572</accession>
<gene>
    <name evidence="2" type="ORF">KIJ07_07170</name>
</gene>
<proteinExistence type="predicted"/>
<evidence type="ECO:0000313" key="2">
    <source>
        <dbReference type="EMBL" id="MBZ6000181.1"/>
    </source>
</evidence>
<evidence type="ECO:0000313" key="3">
    <source>
        <dbReference type="Proteomes" id="UP000705994"/>
    </source>
</evidence>
<reference evidence="2 3" key="1">
    <citation type="submission" date="2021-05" db="EMBL/GenBank/DDBJ databases">
        <title>Pangenome of Leuconostoc gelidum warrants species status for Leuconostoc gelidum subsp. gasicomitatum.</title>
        <authorList>
            <person name="Johansson P."/>
            <person name="Sade E."/>
            <person name="Hultman J."/>
            <person name="Auvinen P."/>
            <person name="Bjorkroth J."/>
        </authorList>
    </citation>
    <scope>NUCLEOTIDE SEQUENCE [LARGE SCALE GENOMIC DNA]</scope>
    <source>
        <strain evidence="2 3">AMKR21</strain>
    </source>
</reference>
<dbReference type="InterPro" id="IPR031616">
    <property type="entry name" value="BsrE-like"/>
</dbReference>
<dbReference type="Proteomes" id="UP000705994">
    <property type="component" value="Unassembled WGS sequence"/>
</dbReference>
<feature type="transmembrane region" description="Helical" evidence="1">
    <location>
        <begin position="6"/>
        <end position="28"/>
    </location>
</feature>
<name>A0ABS7V572_LEUGE</name>